<dbReference type="RefSeq" id="WP_020964723.1">
    <property type="nucleotide sequence ID" value="NC_022097.1"/>
</dbReference>
<evidence type="ECO:0008006" key="8">
    <source>
        <dbReference type="Google" id="ProtNLM"/>
    </source>
</evidence>
<comment type="subcellular location">
    <subcellularLocation>
        <location evidence="1">Membrane</location>
        <topology evidence="1">Multi-pass membrane protein</topology>
    </subcellularLocation>
</comment>
<dbReference type="GO" id="GO:0046583">
    <property type="term" value="F:monoatomic cation efflux transmembrane transporter activity"/>
    <property type="evidence" value="ECO:0007669"/>
    <property type="project" value="TreeGrafter"/>
</dbReference>
<proteinExistence type="predicted"/>
<dbReference type="HOGENOM" id="CLU_075737_1_0_12"/>
<dbReference type="InterPro" id="IPR004695">
    <property type="entry name" value="SLAC1/Mae1/Ssu1/TehA"/>
</dbReference>
<feature type="transmembrane region" description="Helical" evidence="5">
    <location>
        <begin position="129"/>
        <end position="149"/>
    </location>
</feature>
<evidence type="ECO:0000313" key="6">
    <source>
        <dbReference type="EMBL" id="AGT43423.1"/>
    </source>
</evidence>
<keyword evidence="2 5" id="KW-0812">Transmembrane</keyword>
<dbReference type="GeneID" id="301089572"/>
<dbReference type="OrthoDB" id="309023at2"/>
<evidence type="ECO:0000313" key="7">
    <source>
        <dbReference type="Proteomes" id="UP000015620"/>
    </source>
</evidence>
<dbReference type="PANTHER" id="PTHR37955:SF1">
    <property type="entry name" value="DEP DOMAIN-CONTAINING PROTEIN"/>
    <property type="match status" value="1"/>
</dbReference>
<feature type="transmembrane region" description="Helical" evidence="5">
    <location>
        <begin position="7"/>
        <end position="25"/>
    </location>
</feature>
<evidence type="ECO:0000256" key="5">
    <source>
        <dbReference type="SAM" id="Phobius"/>
    </source>
</evidence>
<protein>
    <recommendedName>
        <fullName evidence="8">C4-dicarboxylate transporter/malic acid transport protein</fullName>
    </recommendedName>
</protein>
<dbReference type="STRING" id="1291379.TPE_0927"/>
<evidence type="ECO:0000256" key="3">
    <source>
        <dbReference type="ARBA" id="ARBA00022989"/>
    </source>
</evidence>
<dbReference type="GO" id="GO:0005886">
    <property type="term" value="C:plasma membrane"/>
    <property type="evidence" value="ECO:0007669"/>
    <property type="project" value="TreeGrafter"/>
</dbReference>
<dbReference type="EMBL" id="CP004120">
    <property type="protein sequence ID" value="AGT43423.1"/>
    <property type="molecule type" value="Genomic_DNA"/>
</dbReference>
<dbReference type="InterPro" id="IPR052951">
    <property type="entry name" value="Tellurite_res_ion_channel"/>
</dbReference>
<keyword evidence="7" id="KW-1185">Reference proteome</keyword>
<dbReference type="Pfam" id="PF03595">
    <property type="entry name" value="SLAC1"/>
    <property type="match status" value="1"/>
</dbReference>
<keyword evidence="3 5" id="KW-1133">Transmembrane helix</keyword>
<feature type="transmembrane region" description="Helical" evidence="5">
    <location>
        <begin position="97"/>
        <end position="117"/>
    </location>
</feature>
<feature type="transmembrane region" description="Helical" evidence="5">
    <location>
        <begin position="155"/>
        <end position="174"/>
    </location>
</feature>
<dbReference type="Proteomes" id="UP000015620">
    <property type="component" value="Chromosome"/>
</dbReference>
<evidence type="ECO:0000256" key="1">
    <source>
        <dbReference type="ARBA" id="ARBA00004141"/>
    </source>
</evidence>
<dbReference type="InterPro" id="IPR038665">
    <property type="entry name" value="Voltage-dep_anion_channel_sf"/>
</dbReference>
<accession>S5ZZ19</accession>
<dbReference type="PATRIC" id="fig|1291379.3.peg.923"/>
<name>S5ZZ19_9SPIR</name>
<reference evidence="6 7" key="1">
    <citation type="journal article" date="2013" name="PLoS ONE">
        <title>Genome-Wide Relatedness of Treponema pedis, from Gingiva and Necrotic Skin Lesions of Pigs, with the Human Oral Pathogen Treponema denticola.</title>
        <authorList>
            <person name="Svartstrom O."/>
            <person name="Mushtaq M."/>
            <person name="Pringle M."/>
            <person name="Segerman B."/>
        </authorList>
    </citation>
    <scope>NUCLEOTIDE SEQUENCE [LARGE SCALE GENOMIC DNA]</scope>
    <source>
        <strain evidence="6">T A4</strain>
    </source>
</reference>
<feature type="transmembrane region" description="Helical" evidence="5">
    <location>
        <begin position="186"/>
        <end position="205"/>
    </location>
</feature>
<evidence type="ECO:0000256" key="4">
    <source>
        <dbReference type="ARBA" id="ARBA00023136"/>
    </source>
</evidence>
<feature type="transmembrane region" description="Helical" evidence="5">
    <location>
        <begin position="280"/>
        <end position="298"/>
    </location>
</feature>
<feature type="transmembrane region" description="Helical" evidence="5">
    <location>
        <begin position="211"/>
        <end position="231"/>
    </location>
</feature>
<feature type="transmembrane region" description="Helical" evidence="5">
    <location>
        <begin position="31"/>
        <end position="53"/>
    </location>
</feature>
<feature type="transmembrane region" description="Helical" evidence="5">
    <location>
        <begin position="243"/>
        <end position="260"/>
    </location>
</feature>
<feature type="transmembrane region" description="Helical" evidence="5">
    <location>
        <begin position="65"/>
        <end position="85"/>
    </location>
</feature>
<dbReference type="KEGG" id="tped:TPE_0927"/>
<dbReference type="PANTHER" id="PTHR37955">
    <property type="entry name" value="TELLURITE RESISTANCE PROTEIN TEHA"/>
    <property type="match status" value="1"/>
</dbReference>
<evidence type="ECO:0000256" key="2">
    <source>
        <dbReference type="ARBA" id="ARBA00022692"/>
    </source>
</evidence>
<organism evidence="6 7">
    <name type="scientific">Treponema pedis str. T A4</name>
    <dbReference type="NCBI Taxonomy" id="1291379"/>
    <lineage>
        <taxon>Bacteria</taxon>
        <taxon>Pseudomonadati</taxon>
        <taxon>Spirochaetota</taxon>
        <taxon>Spirochaetia</taxon>
        <taxon>Spirochaetales</taxon>
        <taxon>Treponemataceae</taxon>
        <taxon>Treponema</taxon>
    </lineage>
</organism>
<dbReference type="AlphaFoldDB" id="S5ZZ19"/>
<dbReference type="Gene3D" id="1.50.10.150">
    <property type="entry name" value="Voltage-dependent anion channel"/>
    <property type="match status" value="1"/>
</dbReference>
<sequence>MKFLKEYPIPIAGLILSLFTLGNLLQSYSQTLRLIIGVIGFIFYVIYVAKLLFENKTLKEEFKNPVIASVFLTFTMATMLLAVYVKPFSSTVSYVVWYIGVVGHGFLILWFSAEFLLKFSIKKVFPSWYIVYVGIAVASVTAPAVQQLQAGKICFWIAFVGYFCILPLVCCRVWKIKEIPEAAQPTLIILSAPASLLLAGYMNSFEQKNTIIVYLLLFFSVTFYVIALYHLPKLLKLKFTPGYSAFTFPLVISALATKLTGGYFKQKGIDFTILIKIEELIAFLIVGWVLVCYLVFLFKPDKKPEN</sequence>
<gene>
    <name evidence="6" type="ORF">TPE_0927</name>
</gene>
<keyword evidence="4 5" id="KW-0472">Membrane</keyword>
<dbReference type="CDD" id="cd09325">
    <property type="entry name" value="TDT_C4-dicarb_trans"/>
    <property type="match status" value="1"/>
</dbReference>